<accession>A0A497EZE5</accession>
<feature type="transmembrane region" description="Helical" evidence="1">
    <location>
        <begin position="38"/>
        <end position="58"/>
    </location>
</feature>
<dbReference type="EMBL" id="QMRA01000099">
    <property type="protein sequence ID" value="RLE52763.1"/>
    <property type="molecule type" value="Genomic_DNA"/>
</dbReference>
<feature type="transmembrane region" description="Helical" evidence="1">
    <location>
        <begin position="9"/>
        <end position="26"/>
    </location>
</feature>
<organism evidence="2 3">
    <name type="scientific">Thermoproteota archaeon</name>
    <dbReference type="NCBI Taxonomy" id="2056631"/>
    <lineage>
        <taxon>Archaea</taxon>
        <taxon>Thermoproteota</taxon>
    </lineage>
</organism>
<dbReference type="Proteomes" id="UP000269499">
    <property type="component" value="Unassembled WGS sequence"/>
</dbReference>
<reference evidence="2 3" key="1">
    <citation type="submission" date="2018-06" db="EMBL/GenBank/DDBJ databases">
        <title>Extensive metabolic versatility and redundancy in microbially diverse, dynamic hydrothermal sediments.</title>
        <authorList>
            <person name="Dombrowski N."/>
            <person name="Teske A."/>
            <person name="Baker B.J."/>
        </authorList>
    </citation>
    <scope>NUCLEOTIDE SEQUENCE [LARGE SCALE GENOMIC DNA]</scope>
    <source>
        <strain evidence="2">B20_G2</strain>
    </source>
</reference>
<evidence type="ECO:0000313" key="3">
    <source>
        <dbReference type="Proteomes" id="UP000269499"/>
    </source>
</evidence>
<evidence type="ECO:0000313" key="2">
    <source>
        <dbReference type="EMBL" id="RLE52763.1"/>
    </source>
</evidence>
<proteinExistence type="predicted"/>
<evidence type="ECO:0000256" key="1">
    <source>
        <dbReference type="SAM" id="Phobius"/>
    </source>
</evidence>
<keyword evidence="1" id="KW-0812">Transmembrane</keyword>
<gene>
    <name evidence="2" type="ORF">DRJ26_04275</name>
</gene>
<sequence length="62" mass="6714">MTKIMLKRIIIFILGFGITFGGFYFIFSTGGATSTANIFDAVAAIIIGLLLMATAIFFKEKS</sequence>
<dbReference type="AlphaFoldDB" id="A0A497EZE5"/>
<keyword evidence="1" id="KW-1133">Transmembrane helix</keyword>
<protein>
    <submittedName>
        <fullName evidence="2">Uncharacterized protein</fullName>
    </submittedName>
</protein>
<name>A0A497EZE5_9CREN</name>
<keyword evidence="1" id="KW-0472">Membrane</keyword>
<comment type="caution">
    <text evidence="2">The sequence shown here is derived from an EMBL/GenBank/DDBJ whole genome shotgun (WGS) entry which is preliminary data.</text>
</comment>